<accession>A0ABW3SXK5</accession>
<evidence type="ECO:0000256" key="3">
    <source>
        <dbReference type="RuleBase" id="RU003476"/>
    </source>
</evidence>
<comment type="similarity">
    <text evidence="3">Belongs to the Nudix hydrolase family.</text>
</comment>
<dbReference type="InterPro" id="IPR000086">
    <property type="entry name" value="NUDIX_hydrolase_dom"/>
</dbReference>
<organism evidence="5 6">
    <name type="scientific">Phenylobacterium conjunctum</name>
    <dbReference type="NCBI Taxonomy" id="1298959"/>
    <lineage>
        <taxon>Bacteria</taxon>
        <taxon>Pseudomonadati</taxon>
        <taxon>Pseudomonadota</taxon>
        <taxon>Alphaproteobacteria</taxon>
        <taxon>Caulobacterales</taxon>
        <taxon>Caulobacteraceae</taxon>
        <taxon>Phenylobacterium</taxon>
    </lineage>
</organism>
<comment type="cofactor">
    <cofactor evidence="1">
        <name>Mg(2+)</name>
        <dbReference type="ChEBI" id="CHEBI:18420"/>
    </cofactor>
</comment>
<keyword evidence="2 3" id="KW-0378">Hydrolase</keyword>
<protein>
    <submittedName>
        <fullName evidence="5">NUDIX domain-containing protein</fullName>
    </submittedName>
</protein>
<dbReference type="PROSITE" id="PS00893">
    <property type="entry name" value="NUDIX_BOX"/>
    <property type="match status" value="1"/>
</dbReference>
<feature type="domain" description="Nudix hydrolase" evidence="4">
    <location>
        <begin position="8"/>
        <end position="134"/>
    </location>
</feature>
<dbReference type="PRINTS" id="PR00502">
    <property type="entry name" value="NUDIXFAMILY"/>
</dbReference>
<dbReference type="RefSeq" id="WP_377352552.1">
    <property type="nucleotide sequence ID" value="NZ_JBHTLQ010000006.1"/>
</dbReference>
<dbReference type="PROSITE" id="PS51462">
    <property type="entry name" value="NUDIX"/>
    <property type="match status" value="1"/>
</dbReference>
<dbReference type="InterPro" id="IPR020084">
    <property type="entry name" value="NUDIX_hydrolase_CS"/>
</dbReference>
<dbReference type="InterPro" id="IPR020476">
    <property type="entry name" value="Nudix_hydrolase"/>
</dbReference>
<evidence type="ECO:0000256" key="2">
    <source>
        <dbReference type="ARBA" id="ARBA00022801"/>
    </source>
</evidence>
<evidence type="ECO:0000259" key="4">
    <source>
        <dbReference type="PROSITE" id="PS51462"/>
    </source>
</evidence>
<proteinExistence type="inferred from homology"/>
<dbReference type="Pfam" id="PF00293">
    <property type="entry name" value="NUDIX"/>
    <property type="match status" value="1"/>
</dbReference>
<name>A0ABW3SXK5_9CAUL</name>
<dbReference type="SUPFAM" id="SSF55811">
    <property type="entry name" value="Nudix"/>
    <property type="match status" value="1"/>
</dbReference>
<evidence type="ECO:0000256" key="1">
    <source>
        <dbReference type="ARBA" id="ARBA00001946"/>
    </source>
</evidence>
<dbReference type="Gene3D" id="3.90.79.10">
    <property type="entry name" value="Nucleoside Triphosphate Pyrophosphohydrolase"/>
    <property type="match status" value="1"/>
</dbReference>
<dbReference type="Proteomes" id="UP001597216">
    <property type="component" value="Unassembled WGS sequence"/>
</dbReference>
<dbReference type="PANTHER" id="PTHR43046">
    <property type="entry name" value="GDP-MANNOSE MANNOSYL HYDROLASE"/>
    <property type="match status" value="1"/>
</dbReference>
<comment type="caution">
    <text evidence="5">The sequence shown here is derived from an EMBL/GenBank/DDBJ whole genome shotgun (WGS) entry which is preliminary data.</text>
</comment>
<reference evidence="6" key="1">
    <citation type="journal article" date="2019" name="Int. J. Syst. Evol. Microbiol.">
        <title>The Global Catalogue of Microorganisms (GCM) 10K type strain sequencing project: providing services to taxonomists for standard genome sequencing and annotation.</title>
        <authorList>
            <consortium name="The Broad Institute Genomics Platform"/>
            <consortium name="The Broad Institute Genome Sequencing Center for Infectious Disease"/>
            <person name="Wu L."/>
            <person name="Ma J."/>
        </authorList>
    </citation>
    <scope>NUCLEOTIDE SEQUENCE [LARGE SCALE GENOMIC DNA]</scope>
    <source>
        <strain evidence="6">CCUG 55074</strain>
    </source>
</reference>
<evidence type="ECO:0000313" key="5">
    <source>
        <dbReference type="EMBL" id="MFD1189664.1"/>
    </source>
</evidence>
<sequence>MGAESRNEPRVGCGVAILRDDALLLIRRARPPEAGCWSLPGGKIDLGERTEDAARREILEEVGLRLGDLQLLCVVDLLTPDAHWVSPTFLAERFEGEPILLEPEKHTGLGWFKLDALPSPLALSAATAADQLRDRCAS</sequence>
<keyword evidence="6" id="KW-1185">Reference proteome</keyword>
<dbReference type="EMBL" id="JBHTLQ010000006">
    <property type="protein sequence ID" value="MFD1189664.1"/>
    <property type="molecule type" value="Genomic_DNA"/>
</dbReference>
<dbReference type="PANTHER" id="PTHR43046:SF14">
    <property type="entry name" value="MUTT_NUDIX FAMILY PROTEIN"/>
    <property type="match status" value="1"/>
</dbReference>
<dbReference type="InterPro" id="IPR015797">
    <property type="entry name" value="NUDIX_hydrolase-like_dom_sf"/>
</dbReference>
<evidence type="ECO:0000313" key="6">
    <source>
        <dbReference type="Proteomes" id="UP001597216"/>
    </source>
</evidence>
<gene>
    <name evidence="5" type="ORF">ACFQ27_03660</name>
</gene>